<evidence type="ECO:0000256" key="5">
    <source>
        <dbReference type="ARBA" id="ARBA00023235"/>
    </source>
</evidence>
<evidence type="ECO:0000256" key="6">
    <source>
        <dbReference type="ARBA" id="ARBA00023277"/>
    </source>
</evidence>
<dbReference type="OrthoDB" id="9797743at2"/>
<dbReference type="InterPro" id="IPR010976">
    <property type="entry name" value="B-phosphoglucomutase_hydrolase"/>
</dbReference>
<dbReference type="CDD" id="cd02598">
    <property type="entry name" value="HAD_BPGM"/>
    <property type="match status" value="1"/>
</dbReference>
<feature type="site" description="Important for catalytic activity and assists the phosphoryl transfer reaction to Asp8 by balancing charge and orienting the reacting groups" evidence="13">
    <location>
        <position position="145"/>
    </location>
</feature>
<feature type="binding site" evidence="11">
    <location>
        <position position="76"/>
    </location>
    <ligand>
        <name>substrate</name>
    </ligand>
</feature>
<feature type="binding site" evidence="11">
    <location>
        <begin position="9"/>
        <end position="11"/>
    </location>
    <ligand>
        <name>substrate</name>
    </ligand>
</feature>
<dbReference type="NCBIfam" id="TIGR01509">
    <property type="entry name" value="HAD-SF-IA-v3"/>
    <property type="match status" value="1"/>
</dbReference>
<dbReference type="NCBIfam" id="TIGR01990">
    <property type="entry name" value="bPGM"/>
    <property type="match status" value="1"/>
</dbReference>
<keyword evidence="3 12" id="KW-0479">Metal-binding</keyword>
<evidence type="ECO:0000256" key="7">
    <source>
        <dbReference type="ARBA" id="ARBA00044926"/>
    </source>
</evidence>
<keyword evidence="4 12" id="KW-0460">Magnesium</keyword>
<accession>A0A0A2TA54</accession>
<dbReference type="InterPro" id="IPR023214">
    <property type="entry name" value="HAD_sf"/>
</dbReference>
<dbReference type="InterPro" id="IPR023198">
    <property type="entry name" value="PGP-like_dom2"/>
</dbReference>
<dbReference type="SFLD" id="SFLDG01135">
    <property type="entry name" value="C1.5.6:_HAD__Beta-PGM__Phospha"/>
    <property type="match status" value="1"/>
</dbReference>
<dbReference type="GO" id="GO:0005975">
    <property type="term" value="P:carbohydrate metabolic process"/>
    <property type="evidence" value="ECO:0007669"/>
    <property type="project" value="InterPro"/>
</dbReference>
<feature type="site" description="Important for catalytic activity and assists the phosphoryl transfer reaction to Asp8 by balancing charge and orienting the reacting groups" evidence="13">
    <location>
        <position position="114"/>
    </location>
</feature>
<protein>
    <recommendedName>
        <fullName evidence="9">Beta-phosphoglucomutase</fullName>
        <ecNumber evidence="8">5.4.2.6</ecNumber>
    </recommendedName>
</protein>
<dbReference type="eggNOG" id="COG0637">
    <property type="taxonomic scope" value="Bacteria"/>
</dbReference>
<feature type="binding site" evidence="12">
    <location>
        <position position="11"/>
    </location>
    <ligand>
        <name>Mg(2+)</name>
        <dbReference type="ChEBI" id="CHEBI:18420"/>
    </ligand>
</feature>
<feature type="active site" description="Proton donor/acceptor" evidence="10">
    <location>
        <position position="11"/>
    </location>
</feature>
<dbReference type="GO" id="GO:0000287">
    <property type="term" value="F:magnesium ion binding"/>
    <property type="evidence" value="ECO:0007669"/>
    <property type="project" value="InterPro"/>
</dbReference>
<comment type="cofactor">
    <cofactor evidence="12">
        <name>Mg(2+)</name>
        <dbReference type="ChEBI" id="CHEBI:18420"/>
    </cofactor>
    <text evidence="12">Binds 2 magnesium ions per subunit.</text>
</comment>
<dbReference type="PRINTS" id="PR00413">
    <property type="entry name" value="HADHALOGNASE"/>
</dbReference>
<evidence type="ECO:0000256" key="1">
    <source>
        <dbReference type="ARBA" id="ARBA00006171"/>
    </source>
</evidence>
<dbReference type="Gene3D" id="3.40.50.1000">
    <property type="entry name" value="HAD superfamily/HAD-like"/>
    <property type="match status" value="1"/>
</dbReference>
<feature type="binding site" evidence="12">
    <location>
        <position position="9"/>
    </location>
    <ligand>
        <name>Mg(2+)</name>
        <dbReference type="ChEBI" id="CHEBI:18420"/>
    </ligand>
</feature>
<evidence type="ECO:0000256" key="10">
    <source>
        <dbReference type="PIRSR" id="PIRSR610972-1"/>
    </source>
</evidence>
<dbReference type="STRING" id="1385514.N782_10680"/>
<sequence>MKVEAVVFDLDGVIVNTVPYYYKSTKKVADEMGVPFTEEDNLAYQGRPRLDLIDALANRSDRTYSYQEKIDLGERKNRYYQEYISSLSEKNIMPGILPFLEETKQADIPIALASSSSNARMVLKKLGLTDYFSIIMNPKELKKGKPDPEIFLSAADQLGVKYNQCVAIEDGEAGLEAILATSMFSVGVGTASFLQQADWHIESTRELSLDTLQEKVNIKEEHRPSE</sequence>
<dbReference type="GO" id="GO:0008801">
    <property type="term" value="F:beta-phosphoglucomutase activity"/>
    <property type="evidence" value="ECO:0007669"/>
    <property type="project" value="UniProtKB-EC"/>
</dbReference>
<comment type="similarity">
    <text evidence="1">Belongs to the HAD-like hydrolase superfamily. CbbY/CbbZ/Gph/YieH family.</text>
</comment>
<feature type="binding site" evidence="11">
    <location>
        <position position="145"/>
    </location>
    <ligand>
        <name>substrate</name>
    </ligand>
</feature>
<evidence type="ECO:0000256" key="12">
    <source>
        <dbReference type="PIRSR" id="PIRSR610972-3"/>
    </source>
</evidence>
<feature type="binding site" evidence="11">
    <location>
        <begin position="114"/>
        <end position="118"/>
    </location>
    <ligand>
        <name>substrate</name>
    </ligand>
</feature>
<evidence type="ECO:0000256" key="13">
    <source>
        <dbReference type="PIRSR" id="PIRSR610972-4"/>
    </source>
</evidence>
<evidence type="ECO:0000256" key="8">
    <source>
        <dbReference type="ARBA" id="ARBA00044968"/>
    </source>
</evidence>
<dbReference type="InterPro" id="IPR010972">
    <property type="entry name" value="Beta-PGM"/>
</dbReference>
<comment type="catalytic activity">
    <reaction evidence="7">
        <text>beta-D-glucose 1-phosphate = beta-D-glucose 6-phosphate</text>
        <dbReference type="Rhea" id="RHEA:20113"/>
        <dbReference type="ChEBI" id="CHEBI:57684"/>
        <dbReference type="ChEBI" id="CHEBI:58247"/>
        <dbReference type="EC" id="5.4.2.6"/>
    </reaction>
</comment>
<organism evidence="14 15">
    <name type="scientific">Pontibacillus yanchengensis Y32</name>
    <dbReference type="NCBI Taxonomy" id="1385514"/>
    <lineage>
        <taxon>Bacteria</taxon>
        <taxon>Bacillati</taxon>
        <taxon>Bacillota</taxon>
        <taxon>Bacilli</taxon>
        <taxon>Bacillales</taxon>
        <taxon>Bacillaceae</taxon>
        <taxon>Pontibacillus</taxon>
    </lineage>
</organism>
<evidence type="ECO:0000256" key="2">
    <source>
        <dbReference type="ARBA" id="ARBA00022553"/>
    </source>
</evidence>
<reference evidence="14 15" key="1">
    <citation type="journal article" date="2015" name="Stand. Genomic Sci.">
        <title>High quality draft genome sequence of the moderately halophilic bacterium Pontibacillus yanchengensis Y32(T) and comparison among Pontibacillus genomes.</title>
        <authorList>
            <person name="Huang J."/>
            <person name="Qiao Z.X."/>
            <person name="Tang J.W."/>
            <person name="Wang G."/>
        </authorList>
    </citation>
    <scope>NUCLEOTIDE SEQUENCE [LARGE SCALE GENOMIC DNA]</scope>
    <source>
        <strain evidence="14 15">Y32</strain>
    </source>
</reference>
<dbReference type="EMBL" id="AVBF01000024">
    <property type="protein sequence ID" value="KGP72712.1"/>
    <property type="molecule type" value="Genomic_DNA"/>
</dbReference>
<dbReference type="SUPFAM" id="SSF56784">
    <property type="entry name" value="HAD-like"/>
    <property type="match status" value="1"/>
</dbReference>
<evidence type="ECO:0000256" key="3">
    <source>
        <dbReference type="ARBA" id="ARBA00022723"/>
    </source>
</evidence>
<evidence type="ECO:0000256" key="4">
    <source>
        <dbReference type="ARBA" id="ARBA00022842"/>
    </source>
</evidence>
<name>A0A0A2TA54_9BACI</name>
<evidence type="ECO:0000313" key="15">
    <source>
        <dbReference type="Proteomes" id="UP000030147"/>
    </source>
</evidence>
<feature type="binding site" evidence="12">
    <location>
        <position position="170"/>
    </location>
    <ligand>
        <name>Mg(2+)</name>
        <dbReference type="ChEBI" id="CHEBI:18420"/>
    </ligand>
</feature>
<evidence type="ECO:0000256" key="11">
    <source>
        <dbReference type="PIRSR" id="PIRSR610972-2"/>
    </source>
</evidence>
<dbReference type="Pfam" id="PF00702">
    <property type="entry name" value="Hydrolase"/>
    <property type="match status" value="1"/>
</dbReference>
<dbReference type="PANTHER" id="PTHR46193:SF18">
    <property type="entry name" value="HEXITOL PHOSPHATASE B"/>
    <property type="match status" value="1"/>
</dbReference>
<dbReference type="AlphaFoldDB" id="A0A0A2TA54"/>
<dbReference type="RefSeq" id="WP_036819187.1">
    <property type="nucleotide sequence ID" value="NZ_AVBF01000024.1"/>
</dbReference>
<dbReference type="SFLD" id="SFLDG01129">
    <property type="entry name" value="C1.5:_HAD__Beta-PGM__Phosphata"/>
    <property type="match status" value="1"/>
</dbReference>
<dbReference type="InterPro" id="IPR006439">
    <property type="entry name" value="HAD-SF_hydro_IA"/>
</dbReference>
<keyword evidence="5 14" id="KW-0413">Isomerase</keyword>
<keyword evidence="15" id="KW-1185">Reference proteome</keyword>
<gene>
    <name evidence="14" type="ORF">N782_10680</name>
</gene>
<evidence type="ECO:0000256" key="9">
    <source>
        <dbReference type="ARBA" id="ARBA00044991"/>
    </source>
</evidence>
<proteinExistence type="inferred from homology"/>
<dbReference type="NCBIfam" id="TIGR01549">
    <property type="entry name" value="HAD-SF-IA-v1"/>
    <property type="match status" value="1"/>
</dbReference>
<dbReference type="InterPro" id="IPR036412">
    <property type="entry name" value="HAD-like_sf"/>
</dbReference>
<comment type="caution">
    <text evidence="14">The sequence shown here is derived from an EMBL/GenBank/DDBJ whole genome shotgun (WGS) entry which is preliminary data.</text>
</comment>
<dbReference type="EC" id="5.4.2.6" evidence="8"/>
<dbReference type="Proteomes" id="UP000030147">
    <property type="component" value="Unassembled WGS sequence"/>
</dbReference>
<dbReference type="PANTHER" id="PTHR46193">
    <property type="entry name" value="6-PHOSPHOGLUCONATE PHOSPHATASE"/>
    <property type="match status" value="1"/>
</dbReference>
<dbReference type="Gene3D" id="1.10.150.240">
    <property type="entry name" value="Putative phosphatase, domain 2"/>
    <property type="match status" value="1"/>
</dbReference>
<feature type="active site" description="Nucleophile" evidence="10">
    <location>
        <position position="9"/>
    </location>
</feature>
<keyword evidence="2" id="KW-0597">Phosphoprotein</keyword>
<dbReference type="SFLD" id="SFLDS00003">
    <property type="entry name" value="Haloacid_Dehalogenase"/>
    <property type="match status" value="1"/>
</dbReference>
<keyword evidence="6" id="KW-0119">Carbohydrate metabolism</keyword>
<dbReference type="NCBIfam" id="TIGR02009">
    <property type="entry name" value="PGMB-YQAB-SF"/>
    <property type="match status" value="1"/>
</dbReference>
<evidence type="ECO:0000313" key="14">
    <source>
        <dbReference type="EMBL" id="KGP72712.1"/>
    </source>
</evidence>
<dbReference type="InterPro" id="IPR051600">
    <property type="entry name" value="Beta-PGM-like"/>
</dbReference>
<feature type="binding site" evidence="12">
    <location>
        <position position="169"/>
    </location>
    <ligand>
        <name>Mg(2+)</name>
        <dbReference type="ChEBI" id="CHEBI:18420"/>
    </ligand>
</feature>